<dbReference type="OrthoDB" id="3458445at2"/>
<evidence type="ECO:0000256" key="1">
    <source>
        <dbReference type="SAM" id="MobiDB-lite"/>
    </source>
</evidence>
<dbReference type="AlphaFoldDB" id="A0A3M2LXS9"/>
<dbReference type="InterPro" id="IPR043917">
    <property type="entry name" value="DUF5753"/>
</dbReference>
<dbReference type="InterPro" id="IPR001387">
    <property type="entry name" value="Cro/C1-type_HTH"/>
</dbReference>
<sequence length="294" mass="31980">MATSTGGPLTSRNATTARGRTLGAELRELRSRHGLSTRAAASRIGWTAAMLNRTENGLRATNPEEVASILGAYGVTGADRERLLGLARDAELPGWWEAGDNIYPAPLKALIGFETQAIRMTDVETTLVPGLLQTPEYVRAIMQACDVPSFEAEMRVATRLGRQAVLSRPAPPRLLAFVDEASLRRPVGGPRVMAEQVRHIRRSAAKPNISVRIIPFHVGAHAALSGPFTILEFERARPLIHQEGKNTLSFVDSSTEVDTFLACVDTLRATSLTPERSIEYLDSIIADHGRQEPA</sequence>
<dbReference type="CDD" id="cd00093">
    <property type="entry name" value="HTH_XRE"/>
    <property type="match status" value="1"/>
</dbReference>
<gene>
    <name evidence="3" type="ORF">EBO15_20435</name>
</gene>
<dbReference type="InterPro" id="IPR010982">
    <property type="entry name" value="Lambda_DNA-bd_dom_sf"/>
</dbReference>
<evidence type="ECO:0000313" key="3">
    <source>
        <dbReference type="EMBL" id="RMI42199.1"/>
    </source>
</evidence>
<dbReference type="RefSeq" id="WP_122196020.1">
    <property type="nucleotide sequence ID" value="NZ_JBHSKC010000010.1"/>
</dbReference>
<organism evidence="3 4">
    <name type="scientific">Actinomadura harenae</name>
    <dbReference type="NCBI Taxonomy" id="2483351"/>
    <lineage>
        <taxon>Bacteria</taxon>
        <taxon>Bacillati</taxon>
        <taxon>Actinomycetota</taxon>
        <taxon>Actinomycetes</taxon>
        <taxon>Streptosporangiales</taxon>
        <taxon>Thermomonosporaceae</taxon>
        <taxon>Actinomadura</taxon>
    </lineage>
</organism>
<evidence type="ECO:0000313" key="4">
    <source>
        <dbReference type="Proteomes" id="UP000282674"/>
    </source>
</evidence>
<feature type="domain" description="HTH cro/C1-type" evidence="2">
    <location>
        <begin position="26"/>
        <end position="80"/>
    </location>
</feature>
<dbReference type="Pfam" id="PF13560">
    <property type="entry name" value="HTH_31"/>
    <property type="match status" value="1"/>
</dbReference>
<dbReference type="Pfam" id="PF19054">
    <property type="entry name" value="DUF5753"/>
    <property type="match status" value="1"/>
</dbReference>
<keyword evidence="4" id="KW-1185">Reference proteome</keyword>
<dbReference type="EMBL" id="RFFG01000035">
    <property type="protein sequence ID" value="RMI42199.1"/>
    <property type="molecule type" value="Genomic_DNA"/>
</dbReference>
<dbReference type="GO" id="GO:0003677">
    <property type="term" value="F:DNA binding"/>
    <property type="evidence" value="ECO:0007669"/>
    <property type="project" value="InterPro"/>
</dbReference>
<evidence type="ECO:0000259" key="2">
    <source>
        <dbReference type="PROSITE" id="PS50943"/>
    </source>
</evidence>
<feature type="region of interest" description="Disordered" evidence="1">
    <location>
        <begin position="1"/>
        <end position="20"/>
    </location>
</feature>
<dbReference type="Proteomes" id="UP000282674">
    <property type="component" value="Unassembled WGS sequence"/>
</dbReference>
<comment type="caution">
    <text evidence="3">The sequence shown here is derived from an EMBL/GenBank/DDBJ whole genome shotgun (WGS) entry which is preliminary data.</text>
</comment>
<protein>
    <submittedName>
        <fullName evidence="3">XRE family transcriptional regulator</fullName>
    </submittedName>
</protein>
<name>A0A3M2LXS9_9ACTN</name>
<reference evidence="3 4" key="1">
    <citation type="submission" date="2018-10" db="EMBL/GenBank/DDBJ databases">
        <title>Isolation from soil.</title>
        <authorList>
            <person name="Hu J."/>
        </authorList>
    </citation>
    <scope>NUCLEOTIDE SEQUENCE [LARGE SCALE GENOMIC DNA]</scope>
    <source>
        <strain evidence="3 4">NEAU-Ht49</strain>
    </source>
</reference>
<dbReference type="SUPFAM" id="SSF47413">
    <property type="entry name" value="lambda repressor-like DNA-binding domains"/>
    <property type="match status" value="1"/>
</dbReference>
<dbReference type="PROSITE" id="PS50943">
    <property type="entry name" value="HTH_CROC1"/>
    <property type="match status" value="1"/>
</dbReference>
<proteinExistence type="predicted"/>
<feature type="compositionally biased region" description="Polar residues" evidence="1">
    <location>
        <begin position="1"/>
        <end position="18"/>
    </location>
</feature>
<dbReference type="Gene3D" id="1.10.260.40">
    <property type="entry name" value="lambda repressor-like DNA-binding domains"/>
    <property type="match status" value="1"/>
</dbReference>
<accession>A0A3M2LXS9</accession>
<dbReference type="SMART" id="SM00530">
    <property type="entry name" value="HTH_XRE"/>
    <property type="match status" value="1"/>
</dbReference>